<evidence type="ECO:0000313" key="3">
    <source>
        <dbReference type="EMBL" id="KEA65543.1"/>
    </source>
</evidence>
<dbReference type="NCBIfam" id="TIGR02098">
    <property type="entry name" value="MJ0042_CXXC"/>
    <property type="match status" value="1"/>
</dbReference>
<feature type="domain" description="Zinc finger/thioredoxin putative" evidence="2">
    <location>
        <begin position="5"/>
        <end position="41"/>
    </location>
</feature>
<dbReference type="STRING" id="1232683.ADIMK_0500"/>
<dbReference type="PATRIC" id="fig|1232683.4.peg.494"/>
<evidence type="ECO:0000259" key="2">
    <source>
        <dbReference type="Pfam" id="PF13719"/>
    </source>
</evidence>
<evidence type="ECO:0000313" key="4">
    <source>
        <dbReference type="Proteomes" id="UP000028252"/>
    </source>
</evidence>
<proteinExistence type="predicted"/>
<keyword evidence="3" id="KW-0812">Transmembrane</keyword>
<keyword evidence="3" id="KW-0472">Membrane</keyword>
<keyword evidence="4" id="KW-1185">Reference proteome</keyword>
<dbReference type="InterPro" id="IPR011723">
    <property type="entry name" value="Znf/thioredoxin_put"/>
</dbReference>
<feature type="compositionally biased region" description="Low complexity" evidence="1">
    <location>
        <begin position="82"/>
        <end position="99"/>
    </location>
</feature>
<name>A0A081G438_9GAMM</name>
<feature type="region of interest" description="Disordered" evidence="1">
    <location>
        <begin position="48"/>
        <end position="142"/>
    </location>
</feature>
<accession>A0A081G438</accession>
<feature type="compositionally biased region" description="Basic and acidic residues" evidence="1">
    <location>
        <begin position="122"/>
        <end position="134"/>
    </location>
</feature>
<dbReference type="EMBL" id="JMQN01000011">
    <property type="protein sequence ID" value="KEA65543.1"/>
    <property type="molecule type" value="Genomic_DNA"/>
</dbReference>
<dbReference type="Proteomes" id="UP000028252">
    <property type="component" value="Unassembled WGS sequence"/>
</dbReference>
<dbReference type="InterPro" id="IPR021834">
    <property type="entry name" value="DUF3426"/>
</dbReference>
<protein>
    <submittedName>
        <fullName evidence="3">Putative transmembrane protein</fullName>
    </submittedName>
</protein>
<organism evidence="3 4">
    <name type="scientific">Marinobacterium lacunae</name>
    <dbReference type="NCBI Taxonomy" id="1232683"/>
    <lineage>
        <taxon>Bacteria</taxon>
        <taxon>Pseudomonadati</taxon>
        <taxon>Pseudomonadota</taxon>
        <taxon>Gammaproteobacteria</taxon>
        <taxon>Oceanospirillales</taxon>
        <taxon>Oceanospirillaceae</taxon>
        <taxon>Marinobacterium</taxon>
    </lineage>
</organism>
<gene>
    <name evidence="3" type="ORF">ADIMK_0500</name>
</gene>
<dbReference type="eggNOG" id="COG1273">
    <property type="taxonomic scope" value="Bacteria"/>
</dbReference>
<sequence length="327" mass="35518">MNEPLITECPGCHARFRVTPGQLNLAQGQVRCGACLLVFDARSEADSLERKRREHSPARPPVRQAQATTSAPTKSPAPPSEPNVVAQQGSQQGVSGPAPVKDTEPEIQASAAPETEEVTQSARERQHSTPDPRAIEPSVVESEVPNIEEDLIPKLYAEPILLEVSREQNDPYAATGWALASILALLVLAGQYLWFERATLAHTPDLHPIYALACDTIPCALGPQAYGSIVNQRMVVRPHPAFADALSIDIELRNDAAFAQPYPALDLTFTDLKGRLVAHRVFQPREYLASGSAGELMQPMTPVHVQLEITDPGVRAISYELNLRPAG</sequence>
<reference evidence="3 4" key="1">
    <citation type="submission" date="2014-04" db="EMBL/GenBank/DDBJ databases">
        <title>Marinobacterium kochiensis sp. nov., isolated from sediment sample collected from Kochi backwaters in Kerala, India.</title>
        <authorList>
            <person name="Singh A."/>
            <person name="Pinnaka A.K."/>
        </authorList>
    </citation>
    <scope>NUCLEOTIDE SEQUENCE [LARGE SCALE GENOMIC DNA]</scope>
    <source>
        <strain evidence="3 4">AK27</strain>
    </source>
</reference>
<dbReference type="Pfam" id="PF11906">
    <property type="entry name" value="DUF3426"/>
    <property type="match status" value="1"/>
</dbReference>
<dbReference type="Pfam" id="PF13719">
    <property type="entry name" value="Zn_ribbon_5"/>
    <property type="match status" value="1"/>
</dbReference>
<comment type="caution">
    <text evidence="3">The sequence shown here is derived from an EMBL/GenBank/DDBJ whole genome shotgun (WGS) entry which is preliminary data.</text>
</comment>
<feature type="compositionally biased region" description="Basic and acidic residues" evidence="1">
    <location>
        <begin position="48"/>
        <end position="57"/>
    </location>
</feature>
<dbReference type="AlphaFoldDB" id="A0A081G438"/>
<dbReference type="OrthoDB" id="5294582at2"/>
<dbReference type="RefSeq" id="WP_051692350.1">
    <property type="nucleotide sequence ID" value="NZ_JMQN01000011.1"/>
</dbReference>
<evidence type="ECO:0000256" key="1">
    <source>
        <dbReference type="SAM" id="MobiDB-lite"/>
    </source>
</evidence>